<name>A0A1R3K5F8_COCAP</name>
<dbReference type="AlphaFoldDB" id="A0A1R3K5F8"/>
<protein>
    <submittedName>
        <fullName evidence="1">Uncharacterized protein</fullName>
    </submittedName>
</protein>
<evidence type="ECO:0000313" key="2">
    <source>
        <dbReference type="Proteomes" id="UP000188268"/>
    </source>
</evidence>
<gene>
    <name evidence="1" type="ORF">CCACVL1_02830</name>
</gene>
<evidence type="ECO:0000313" key="1">
    <source>
        <dbReference type="EMBL" id="OMP02332.1"/>
    </source>
</evidence>
<dbReference type="EMBL" id="AWWV01006254">
    <property type="protein sequence ID" value="OMP02332.1"/>
    <property type="molecule type" value="Genomic_DNA"/>
</dbReference>
<proteinExistence type="predicted"/>
<reference evidence="1 2" key="1">
    <citation type="submission" date="2013-09" db="EMBL/GenBank/DDBJ databases">
        <title>Corchorus capsularis genome sequencing.</title>
        <authorList>
            <person name="Alam M."/>
            <person name="Haque M.S."/>
            <person name="Islam M.S."/>
            <person name="Emdad E.M."/>
            <person name="Islam M.M."/>
            <person name="Ahmed B."/>
            <person name="Halim A."/>
            <person name="Hossen Q.M.M."/>
            <person name="Hossain M.Z."/>
            <person name="Ahmed R."/>
            <person name="Khan M.M."/>
            <person name="Islam R."/>
            <person name="Rashid M.M."/>
            <person name="Khan S.A."/>
            <person name="Rahman M.S."/>
            <person name="Alam M."/>
        </authorList>
    </citation>
    <scope>NUCLEOTIDE SEQUENCE [LARGE SCALE GENOMIC DNA]</scope>
    <source>
        <strain evidence="2">cv. CVL-1</strain>
        <tissue evidence="1">Whole seedling</tissue>
    </source>
</reference>
<accession>A0A1R3K5F8</accession>
<comment type="caution">
    <text evidence="1">The sequence shown here is derived from an EMBL/GenBank/DDBJ whole genome shotgun (WGS) entry which is preliminary data.</text>
</comment>
<dbReference type="Proteomes" id="UP000188268">
    <property type="component" value="Unassembled WGS sequence"/>
</dbReference>
<sequence>MGRRRRETAGRDEEELTVKTKCKSFAHGTSLTAKGKKTSRAASNVLN</sequence>
<keyword evidence="2" id="KW-1185">Reference proteome</keyword>
<organism evidence="1 2">
    <name type="scientific">Corchorus capsularis</name>
    <name type="common">Jute</name>
    <dbReference type="NCBI Taxonomy" id="210143"/>
    <lineage>
        <taxon>Eukaryota</taxon>
        <taxon>Viridiplantae</taxon>
        <taxon>Streptophyta</taxon>
        <taxon>Embryophyta</taxon>
        <taxon>Tracheophyta</taxon>
        <taxon>Spermatophyta</taxon>
        <taxon>Magnoliopsida</taxon>
        <taxon>eudicotyledons</taxon>
        <taxon>Gunneridae</taxon>
        <taxon>Pentapetalae</taxon>
        <taxon>rosids</taxon>
        <taxon>malvids</taxon>
        <taxon>Malvales</taxon>
        <taxon>Malvaceae</taxon>
        <taxon>Grewioideae</taxon>
        <taxon>Apeibeae</taxon>
        <taxon>Corchorus</taxon>
    </lineage>
</organism>
<dbReference type="Gramene" id="OMP02332">
    <property type="protein sequence ID" value="OMP02332"/>
    <property type="gene ID" value="CCACVL1_02830"/>
</dbReference>